<organism evidence="1 2">
    <name type="scientific">Candidatus Avisuccinivibrio stercorigallinarum</name>
    <dbReference type="NCBI Taxonomy" id="2840704"/>
    <lineage>
        <taxon>Bacteria</taxon>
        <taxon>Pseudomonadati</taxon>
        <taxon>Pseudomonadota</taxon>
        <taxon>Gammaproteobacteria</taxon>
        <taxon>Aeromonadales</taxon>
        <taxon>Succinivibrionaceae</taxon>
        <taxon>Succinivibrionaceae incertae sedis</taxon>
        <taxon>Candidatus Avisuccinivibrio</taxon>
    </lineage>
</organism>
<gene>
    <name evidence="1" type="ORF">IAB19_01785</name>
</gene>
<evidence type="ECO:0000313" key="1">
    <source>
        <dbReference type="EMBL" id="MBO8415096.1"/>
    </source>
</evidence>
<dbReference type="AlphaFoldDB" id="A0A9D9DBK1"/>
<comment type="caution">
    <text evidence="1">The sequence shown here is derived from an EMBL/GenBank/DDBJ whole genome shotgun (WGS) entry which is preliminary data.</text>
</comment>
<dbReference type="SUPFAM" id="SSF56112">
    <property type="entry name" value="Protein kinase-like (PK-like)"/>
    <property type="match status" value="1"/>
</dbReference>
<dbReference type="Pfam" id="PF10707">
    <property type="entry name" value="YrbL-PhoP_reg"/>
    <property type="match status" value="1"/>
</dbReference>
<reference evidence="1" key="2">
    <citation type="journal article" date="2021" name="PeerJ">
        <title>Extensive microbial diversity within the chicken gut microbiome revealed by metagenomics and culture.</title>
        <authorList>
            <person name="Gilroy R."/>
            <person name="Ravi A."/>
            <person name="Getino M."/>
            <person name="Pursley I."/>
            <person name="Horton D.L."/>
            <person name="Alikhan N.F."/>
            <person name="Baker D."/>
            <person name="Gharbi K."/>
            <person name="Hall N."/>
            <person name="Watson M."/>
            <person name="Adriaenssens E.M."/>
            <person name="Foster-Nyarko E."/>
            <person name="Jarju S."/>
            <person name="Secka A."/>
            <person name="Antonio M."/>
            <person name="Oren A."/>
            <person name="Chaudhuri R.R."/>
            <person name="La Ragione R."/>
            <person name="Hildebrand F."/>
            <person name="Pallen M.J."/>
        </authorList>
    </citation>
    <scope>NUCLEOTIDE SEQUENCE</scope>
    <source>
        <strain evidence="1">17213</strain>
    </source>
</reference>
<reference evidence="1" key="1">
    <citation type="submission" date="2020-10" db="EMBL/GenBank/DDBJ databases">
        <authorList>
            <person name="Gilroy R."/>
        </authorList>
    </citation>
    <scope>NUCLEOTIDE SEQUENCE</scope>
    <source>
        <strain evidence="1">17213</strain>
    </source>
</reference>
<sequence>MDKIFETALTIKAGGREKNLQGLKIIGQGNERICLLDPHEPEVVYKLSLKKRSRQSRREIVYFELLKRRQVPFTHIPEYYGAFKAGDYIGLIQEHLGNNAQYLMNSLEDELRGRGQCGISEEQLQSAFEELKAYLLEYNVLPSDLLVHNVLVKKKRSDGSLSLYIIDGFGSHNFIPLNNYSRTLGRRTILHQCRKLASSVQDIGRGSIILRP</sequence>
<dbReference type="EMBL" id="JADINH010000029">
    <property type="protein sequence ID" value="MBO8415096.1"/>
    <property type="molecule type" value="Genomic_DNA"/>
</dbReference>
<dbReference type="Proteomes" id="UP000823631">
    <property type="component" value="Unassembled WGS sequence"/>
</dbReference>
<accession>A0A9D9DBK1</accession>
<proteinExistence type="predicted"/>
<name>A0A9D9DBK1_9GAMM</name>
<evidence type="ECO:0000313" key="2">
    <source>
        <dbReference type="Proteomes" id="UP000823631"/>
    </source>
</evidence>
<evidence type="ECO:0008006" key="3">
    <source>
        <dbReference type="Google" id="ProtNLM"/>
    </source>
</evidence>
<protein>
    <recommendedName>
        <fullName evidence="3">Protein kinase domain-containing protein</fullName>
    </recommendedName>
</protein>
<dbReference type="InterPro" id="IPR019647">
    <property type="entry name" value="PhoP_reg_network_YrbL"/>
</dbReference>
<dbReference type="InterPro" id="IPR011009">
    <property type="entry name" value="Kinase-like_dom_sf"/>
</dbReference>